<evidence type="ECO:0000256" key="1">
    <source>
        <dbReference type="ARBA" id="ARBA00007733"/>
    </source>
</evidence>
<gene>
    <name evidence="8" type="primary">infB_13</name>
    <name evidence="8" type="ORF">SDC9_60416</name>
</gene>
<dbReference type="Pfam" id="PF11987">
    <property type="entry name" value="IF-2"/>
    <property type="match status" value="1"/>
</dbReference>
<dbReference type="PANTHER" id="PTHR43381">
    <property type="entry name" value="TRANSLATION INITIATION FACTOR IF-2-RELATED"/>
    <property type="match status" value="1"/>
</dbReference>
<dbReference type="FunFam" id="2.40.30.10:FF:000008">
    <property type="entry name" value="Translation initiation factor IF-2"/>
    <property type="match status" value="1"/>
</dbReference>
<keyword evidence="4" id="KW-0648">Protein biosynthesis</keyword>
<dbReference type="InterPro" id="IPR036925">
    <property type="entry name" value="TIF_IF2_dom3_sf"/>
</dbReference>
<dbReference type="CDD" id="cd03702">
    <property type="entry name" value="IF2_mtIF2_II"/>
    <property type="match status" value="1"/>
</dbReference>
<dbReference type="InterPro" id="IPR053905">
    <property type="entry name" value="EF-G-like_DII"/>
</dbReference>
<dbReference type="InterPro" id="IPR009000">
    <property type="entry name" value="Transl_B-barrel_sf"/>
</dbReference>
<dbReference type="InterPro" id="IPR044145">
    <property type="entry name" value="IF2_II"/>
</dbReference>
<name>A0A644XCV2_9ZZZZ</name>
<evidence type="ECO:0000256" key="2">
    <source>
        <dbReference type="ARBA" id="ARBA00022540"/>
    </source>
</evidence>
<keyword evidence="2 8" id="KW-0396">Initiation factor</keyword>
<evidence type="ECO:0000256" key="5">
    <source>
        <dbReference type="ARBA" id="ARBA00023134"/>
    </source>
</evidence>
<keyword evidence="3" id="KW-0547">Nucleotide-binding</keyword>
<proteinExistence type="inferred from homology"/>
<dbReference type="PANTHER" id="PTHR43381:SF5">
    <property type="entry name" value="TR-TYPE G DOMAIN-CONTAINING PROTEIN"/>
    <property type="match status" value="1"/>
</dbReference>
<dbReference type="SUPFAM" id="SSF52156">
    <property type="entry name" value="Initiation factor IF2/eIF5b, domain 3"/>
    <property type="match status" value="1"/>
</dbReference>
<dbReference type="EMBL" id="VSSQ01002217">
    <property type="protein sequence ID" value="MPM14056.1"/>
    <property type="molecule type" value="Genomic_DNA"/>
</dbReference>
<dbReference type="FunFam" id="3.40.50.10050:FF:000001">
    <property type="entry name" value="Translation initiation factor IF-2"/>
    <property type="match status" value="1"/>
</dbReference>
<dbReference type="GO" id="GO:0005525">
    <property type="term" value="F:GTP binding"/>
    <property type="evidence" value="ECO:0007669"/>
    <property type="project" value="UniProtKB-KW"/>
</dbReference>
<dbReference type="GO" id="GO:0003743">
    <property type="term" value="F:translation initiation factor activity"/>
    <property type="evidence" value="ECO:0007669"/>
    <property type="project" value="UniProtKB-KW"/>
</dbReference>
<comment type="caution">
    <text evidence="8">The sequence shown here is derived from an EMBL/GenBank/DDBJ whole genome shotgun (WGS) entry which is preliminary data.</text>
</comment>
<evidence type="ECO:0000259" key="6">
    <source>
        <dbReference type="Pfam" id="PF11987"/>
    </source>
</evidence>
<dbReference type="InterPro" id="IPR015760">
    <property type="entry name" value="TIF_IF2"/>
</dbReference>
<evidence type="ECO:0000259" key="7">
    <source>
        <dbReference type="Pfam" id="PF22042"/>
    </source>
</evidence>
<dbReference type="Gene3D" id="3.40.50.10050">
    <property type="entry name" value="Translation initiation factor IF- 2, domain 3"/>
    <property type="match status" value="1"/>
</dbReference>
<feature type="domain" description="Translation initiation factor IF- 2" evidence="6">
    <location>
        <begin position="79"/>
        <end position="193"/>
    </location>
</feature>
<accession>A0A644XCV2</accession>
<evidence type="ECO:0000313" key="8">
    <source>
        <dbReference type="EMBL" id="MPM14056.1"/>
    </source>
</evidence>
<comment type="similarity">
    <text evidence="1">Belongs to the TRAFAC class translation factor GTPase superfamily. Classic translation factor GTPase family. IF-2 subfamily.</text>
</comment>
<dbReference type="CDD" id="cd03692">
    <property type="entry name" value="mtIF2_IVc"/>
    <property type="match status" value="1"/>
</dbReference>
<protein>
    <submittedName>
        <fullName evidence="8">Translation initiation factor IF-2</fullName>
    </submittedName>
</protein>
<organism evidence="8">
    <name type="scientific">bioreactor metagenome</name>
    <dbReference type="NCBI Taxonomy" id="1076179"/>
    <lineage>
        <taxon>unclassified sequences</taxon>
        <taxon>metagenomes</taxon>
        <taxon>ecological metagenomes</taxon>
    </lineage>
</organism>
<keyword evidence="5" id="KW-0342">GTP-binding</keyword>
<sequence length="301" mass="32837">MQNGTLHTGDIIIAGTSVGRIRAMNDDKGQRIESAGPSTPVEVIGLAEVPQAGDLFYAVEDEKMARELAEQRRNEERQSQVKTTKVSLDDLFSQIQEGSVKELNLIVKADVQGSAEAVKTSLEKLSNDEVKVHVIHSGVGAITGSDLMLAEASSAIVIGFNVRPDAAIREDAAEKGVDIRTYRIIYECIEEMEAALKGMLAPKSREVIYGHAEVRATYKVSGIGTIGGCYVTSGKIVRGALARVLRDSVVVADTKIDSLKRFKDDAKEVQQGFECGVQLERYNDIKEGDVIEAYTVEEYRE</sequence>
<dbReference type="InterPro" id="IPR023115">
    <property type="entry name" value="TIF_IF2_dom3"/>
</dbReference>
<dbReference type="AlphaFoldDB" id="A0A644XCV2"/>
<dbReference type="Pfam" id="PF22042">
    <property type="entry name" value="EF-G_D2"/>
    <property type="match status" value="1"/>
</dbReference>
<feature type="domain" description="Elongation factor G-like" evidence="7">
    <location>
        <begin position="2"/>
        <end position="58"/>
    </location>
</feature>
<reference evidence="8" key="1">
    <citation type="submission" date="2019-08" db="EMBL/GenBank/DDBJ databases">
        <authorList>
            <person name="Kucharzyk K."/>
            <person name="Murdoch R.W."/>
            <person name="Higgins S."/>
            <person name="Loffler F."/>
        </authorList>
    </citation>
    <scope>NUCLEOTIDE SEQUENCE</scope>
</reference>
<dbReference type="Gene3D" id="2.40.30.10">
    <property type="entry name" value="Translation factors"/>
    <property type="match status" value="2"/>
</dbReference>
<dbReference type="SUPFAM" id="SSF50447">
    <property type="entry name" value="Translation proteins"/>
    <property type="match status" value="2"/>
</dbReference>
<evidence type="ECO:0000256" key="3">
    <source>
        <dbReference type="ARBA" id="ARBA00022741"/>
    </source>
</evidence>
<dbReference type="GO" id="GO:0005829">
    <property type="term" value="C:cytosol"/>
    <property type="evidence" value="ECO:0007669"/>
    <property type="project" value="TreeGrafter"/>
</dbReference>
<evidence type="ECO:0000256" key="4">
    <source>
        <dbReference type="ARBA" id="ARBA00022917"/>
    </source>
</evidence>